<dbReference type="InterPro" id="IPR023346">
    <property type="entry name" value="Lysozyme-like_dom_sf"/>
</dbReference>
<dbReference type="PANTHER" id="PTHR37813">
    <property type="entry name" value="FELS-2 PROPHAGE PROTEIN"/>
    <property type="match status" value="1"/>
</dbReference>
<dbReference type="InterPro" id="IPR016024">
    <property type="entry name" value="ARM-type_fold"/>
</dbReference>
<keyword evidence="1" id="KW-1188">Viral release from host cell</keyword>
<dbReference type="InterPro" id="IPR010090">
    <property type="entry name" value="Phage_tape_meas"/>
</dbReference>
<dbReference type="SUPFAM" id="SSF53955">
    <property type="entry name" value="Lysozyme-like"/>
    <property type="match status" value="1"/>
</dbReference>
<keyword evidence="2" id="KW-1133">Transmembrane helix</keyword>
<feature type="domain" description="Phage tail tape measure protein" evidence="3">
    <location>
        <begin position="113"/>
        <end position="279"/>
    </location>
</feature>
<dbReference type="OrthoDB" id="28713at2"/>
<keyword evidence="2" id="KW-0812">Transmembrane</keyword>
<organism evidence="4 5">
    <name type="scientific">Oceanobacillus oncorhynchi</name>
    <dbReference type="NCBI Taxonomy" id="545501"/>
    <lineage>
        <taxon>Bacteria</taxon>
        <taxon>Bacillati</taxon>
        <taxon>Bacillota</taxon>
        <taxon>Bacilli</taxon>
        <taxon>Bacillales</taxon>
        <taxon>Bacillaceae</taxon>
        <taxon>Oceanobacillus</taxon>
    </lineage>
</organism>
<name>A0A0A1MQM8_9BACI</name>
<evidence type="ECO:0000313" key="5">
    <source>
        <dbReference type="Proteomes" id="UP000040453"/>
    </source>
</evidence>
<sequence>MATVRELLAKFEGSYQGFKSSVSGMKSEMDDLDKKTKDATKSMSQKFTDFGDGLKKKGKTMFKGVTLPLMALGGVAFTAAYDMDKAYNNIIVGTGATGDALEGLKDTLKNAMKEVPNSADEVSNAISNINTITGATGGTLEDLTIKILDASRMLGEDGVENSMAFSKALEQFQIPAEDGVAELENLFRMTQDYGIGLDTLTGYITKFGPVMNNAGFSMGETAAFMSQLEANGIQVTKVMPGLNQGFSKWAEEGKDVREEFGKVVTQMQNAGSESEALNIASEAFGSQGAQRITTAVRNGTIPSLDELGDVLEGNEGLIDSTNDRTKTMGERIMEMKNRVQVAMEPIGKIMLDFAESIMPKVEQAIEKLSNWFGSISEQNQKWIVILSAMAAAIGPVLMVLGMFAGWIGNLIGLLAPFITRVKDAGGMLKWVRPLFAALGGPVGLIIGLITALGAGFVVAYKKSETFRNIVNNLKDKFVELYEKVKEFLTTNESFLGFIDSIKNGFSTAKDLIMQAFGVAMDFVQEKIGQVKSFWDTNGAQILQAFQNVFSGIWSVVQPILNGIVDLVKWAFPYIKTIIGTALNVAFSIVKMIWGNIKGVIDGALNIIMGLVKTFSSLFTGDWSGMWEGIKQVLSGAVQFIWNFIQLSFFGKIIKGGLVFVKSFAGSLSTMWTNIKNIFSTVIKWIVDFVKNRFAAMQNTISSITTGIRNVISTIWNFIWGSILKPIITNIYNFVRNSFRNIRDTTSNIFGSIRDTARTIWNKIKDNIINPVKDGVNWAITKFNDFKSSVGTTFKNIYDDVTGWISDMVQKVKDMPGEMKKKIVEGAGKVKEGFKAIGRKMVDGIALAVNGVGSAVNWVAGKLGMDDIVGKWVPADSLNWYAKGTGSHPGGHAVLGDGKGSNAGRELTILPNGQSFLSADKPTLYPNLPKGTAVIPANKTKELMDVPKYALGDAFGKAVDVVGDGVSWTSDKISAGYNYAKDTTIAAGKKIGEWTGNVWDYVSNPGKLVDIALEKVGAIMPDGVGVMIDLAKGAFKTIKDKAIEWAKEQLNMGGPEGVSGGMGLVGAAGNWRSQIQRAAAQMGETVSPTEINGILAQINRESGGNQRIVQSSAVWDVNTAAGNPARGLLQYIPQTFNAYKVRGHENIYSGYDQLLAFFNNRTWRRDLPYGRRGWGPRGGRKYKQGTNYVPEDGPAYLHKGEAVIPAEYNKPSKVNDWIDAIEKRLSWIESGGWAESIISNDPAKRLSQRGIWERTGRELGFIDKSDDKTGKEVISLLMRIADAVETGRDLNLVFQDRATARILEPLITERQKRKNNPKKGGRR</sequence>
<dbReference type="SUPFAM" id="SSF48371">
    <property type="entry name" value="ARM repeat"/>
    <property type="match status" value="1"/>
</dbReference>
<evidence type="ECO:0000256" key="1">
    <source>
        <dbReference type="ARBA" id="ARBA00022612"/>
    </source>
</evidence>
<evidence type="ECO:0000259" key="3">
    <source>
        <dbReference type="Pfam" id="PF10145"/>
    </source>
</evidence>
<protein>
    <submittedName>
        <fullName evidence="4">Phage-related minor tail protein</fullName>
    </submittedName>
</protein>
<dbReference type="RefSeq" id="WP_042530367.1">
    <property type="nucleotide sequence ID" value="NZ_CDGG01000001.1"/>
</dbReference>
<dbReference type="PANTHER" id="PTHR37813:SF1">
    <property type="entry name" value="FELS-2 PROPHAGE PROTEIN"/>
    <property type="match status" value="1"/>
</dbReference>
<keyword evidence="2" id="KW-0472">Membrane</keyword>
<evidence type="ECO:0000256" key="2">
    <source>
        <dbReference type="SAM" id="Phobius"/>
    </source>
</evidence>
<evidence type="ECO:0000313" key="4">
    <source>
        <dbReference type="EMBL" id="CEI81311.1"/>
    </source>
</evidence>
<keyword evidence="5" id="KW-1185">Reference proteome</keyword>
<gene>
    <name evidence="4" type="ORF">BN997_01129</name>
</gene>
<dbReference type="NCBIfam" id="TIGR01760">
    <property type="entry name" value="tape_meas_TP901"/>
    <property type="match status" value="1"/>
</dbReference>
<proteinExistence type="predicted"/>
<dbReference type="EMBL" id="CDGG01000001">
    <property type="protein sequence ID" value="CEI81311.1"/>
    <property type="molecule type" value="Genomic_DNA"/>
</dbReference>
<accession>A0A0A1MQM8</accession>
<feature type="transmembrane region" description="Helical" evidence="2">
    <location>
        <begin position="382"/>
        <end position="415"/>
    </location>
</feature>
<dbReference type="Pfam" id="PF10145">
    <property type="entry name" value="PhageMin_Tail"/>
    <property type="match status" value="1"/>
</dbReference>
<feature type="transmembrane region" description="Helical" evidence="2">
    <location>
        <begin position="435"/>
        <end position="460"/>
    </location>
</feature>
<dbReference type="Proteomes" id="UP000040453">
    <property type="component" value="Unassembled WGS sequence"/>
</dbReference>
<reference evidence="4 5" key="1">
    <citation type="submission" date="2014-11" db="EMBL/GenBank/DDBJ databases">
        <authorList>
            <person name="Urmite Genomes Urmite Genomes"/>
        </authorList>
    </citation>
    <scope>NUCLEOTIDE SEQUENCE [LARGE SCALE GENOMIC DNA]</scope>
    <source>
        <strain evidence="4 5">Oc5</strain>
    </source>
</reference>
<dbReference type="Gene3D" id="1.20.120.20">
    <property type="entry name" value="Apolipoprotein"/>
    <property type="match status" value="1"/>
</dbReference>
<dbReference type="STRING" id="545501.BN997_01129"/>
<dbReference type="CDD" id="cd13402">
    <property type="entry name" value="LT_TF-like"/>
    <property type="match status" value="1"/>
</dbReference>